<dbReference type="eggNOG" id="COG0329">
    <property type="taxonomic scope" value="Bacteria"/>
</dbReference>
<dbReference type="InterPro" id="IPR020625">
    <property type="entry name" value="Schiff_base-form_aldolases_AS"/>
</dbReference>
<dbReference type="InterPro" id="IPR013785">
    <property type="entry name" value="Aldolase_TIM"/>
</dbReference>
<dbReference type="OrthoDB" id="3175637at2"/>
<evidence type="ECO:0000256" key="4">
    <source>
        <dbReference type="PIRNR" id="PIRNR001365"/>
    </source>
</evidence>
<dbReference type="CDD" id="cd00408">
    <property type="entry name" value="DHDPS-like"/>
    <property type="match status" value="1"/>
</dbReference>
<dbReference type="GO" id="GO:0008840">
    <property type="term" value="F:4-hydroxy-tetrahydrodipicolinate synthase activity"/>
    <property type="evidence" value="ECO:0007669"/>
    <property type="project" value="TreeGrafter"/>
</dbReference>
<dbReference type="AlphaFoldDB" id="I0UYN3"/>
<accession>I0UYN3</accession>
<dbReference type="GO" id="GO:0044281">
    <property type="term" value="P:small molecule metabolic process"/>
    <property type="evidence" value="ECO:0007669"/>
    <property type="project" value="UniProtKB-ARBA"/>
</dbReference>
<gene>
    <name evidence="7" type="ORF">SacxiDRAFT_0717</name>
</gene>
<dbReference type="PANTHER" id="PTHR12128">
    <property type="entry name" value="DIHYDRODIPICOLINATE SYNTHASE"/>
    <property type="match status" value="1"/>
</dbReference>
<keyword evidence="2 4" id="KW-0456">Lyase</keyword>
<dbReference type="Proteomes" id="UP000004691">
    <property type="component" value="Unassembled WGS sequence"/>
</dbReference>
<dbReference type="Gene3D" id="3.20.20.70">
    <property type="entry name" value="Aldolase class I"/>
    <property type="match status" value="1"/>
</dbReference>
<sequence>MAPDPSRRPHGVVPPLVTPLDEHGDVDRASLERLVSFQLDAGVDGLFVGGSSGEIALLDTAQRRAAIEVVAGTAAKAVPVLAGAIDTGTRRVVEHARQAAELGADAVVVTAPFYVRPGTAEIVDHFRHVHTAVDVPVVAYDIPSAVHVPLTPDIVAQLAAEELVVALKDSSGDLAAFREILRSTDLPALTGSELFADTAVQVGASGIVPGLGNVDPHGYVRLHRAARNGDHRAAAEEQERLARLFRIISVADRSRIGFTAGALGAFKAALAVRGVIANPATNLPLRRLDDEEKQEIAALLDEAGLGRVEAG</sequence>
<name>I0UYN3_9PSEU</name>
<dbReference type="PIRSF" id="PIRSF001365">
    <property type="entry name" value="DHDPS"/>
    <property type="match status" value="1"/>
</dbReference>
<feature type="active site" description="Schiff-base intermediate with substrate" evidence="5">
    <location>
        <position position="168"/>
    </location>
</feature>
<comment type="similarity">
    <text evidence="1 4">Belongs to the DapA family.</text>
</comment>
<dbReference type="Pfam" id="PF00701">
    <property type="entry name" value="DHDPS"/>
    <property type="match status" value="1"/>
</dbReference>
<dbReference type="STRING" id="882086.SacxiDRAFT_0717"/>
<evidence type="ECO:0000256" key="1">
    <source>
        <dbReference type="ARBA" id="ARBA00007592"/>
    </source>
</evidence>
<dbReference type="PRINTS" id="PR00146">
    <property type="entry name" value="DHPICSNTHASE"/>
</dbReference>
<dbReference type="HOGENOM" id="CLU_049343_5_1_11"/>
<dbReference type="PROSITE" id="PS00666">
    <property type="entry name" value="DHDPS_2"/>
    <property type="match status" value="1"/>
</dbReference>
<dbReference type="RefSeq" id="WP_006237092.1">
    <property type="nucleotide sequence ID" value="NZ_JH636049.1"/>
</dbReference>
<proteinExistence type="inferred from homology"/>
<protein>
    <submittedName>
        <fullName evidence="7">Dihydrodipicolinate synthase/N-acetylneuraminate lyase</fullName>
    </submittedName>
</protein>
<keyword evidence="3" id="KW-0704">Schiff base</keyword>
<dbReference type="InterPro" id="IPR002220">
    <property type="entry name" value="DapA-like"/>
</dbReference>
<feature type="active site" description="Proton donor/acceptor" evidence="5">
    <location>
        <position position="140"/>
    </location>
</feature>
<dbReference type="EMBL" id="JH636049">
    <property type="protein sequence ID" value="EID52986.1"/>
    <property type="molecule type" value="Genomic_DNA"/>
</dbReference>
<evidence type="ECO:0000256" key="5">
    <source>
        <dbReference type="PIRSR" id="PIRSR001365-1"/>
    </source>
</evidence>
<keyword evidence="8" id="KW-1185">Reference proteome</keyword>
<dbReference type="SMART" id="SM01130">
    <property type="entry name" value="DHDPS"/>
    <property type="match status" value="1"/>
</dbReference>
<evidence type="ECO:0000313" key="8">
    <source>
        <dbReference type="Proteomes" id="UP000004691"/>
    </source>
</evidence>
<evidence type="ECO:0000256" key="6">
    <source>
        <dbReference type="PIRSR" id="PIRSR001365-2"/>
    </source>
</evidence>
<evidence type="ECO:0000256" key="3">
    <source>
        <dbReference type="ARBA" id="ARBA00023270"/>
    </source>
</evidence>
<dbReference type="SUPFAM" id="SSF51569">
    <property type="entry name" value="Aldolase"/>
    <property type="match status" value="1"/>
</dbReference>
<evidence type="ECO:0000313" key="7">
    <source>
        <dbReference type="EMBL" id="EID52986.1"/>
    </source>
</evidence>
<feature type="binding site" evidence="6">
    <location>
        <position position="208"/>
    </location>
    <ligand>
        <name>pyruvate</name>
        <dbReference type="ChEBI" id="CHEBI:15361"/>
    </ligand>
</feature>
<reference evidence="7 8" key="1">
    <citation type="submission" date="2012-01" db="EMBL/GenBank/DDBJ databases">
        <title>Improved High-Quality Draft sequence of Saccharomonospora xinjiangensis XJ-54.</title>
        <authorList>
            <consortium name="US DOE Joint Genome Institute"/>
            <person name="Lucas S."/>
            <person name="Han J."/>
            <person name="Lapidus A."/>
            <person name="Cheng J.-F."/>
            <person name="Goodwin L."/>
            <person name="Pitluck S."/>
            <person name="Peters L."/>
            <person name="Mikhailova N."/>
            <person name="Teshima H."/>
            <person name="Detter J.C."/>
            <person name="Han C."/>
            <person name="Tapia R."/>
            <person name="Land M."/>
            <person name="Hauser L."/>
            <person name="Kyrpides N."/>
            <person name="Ivanova N."/>
            <person name="Pagani I."/>
            <person name="Brambilla E.-M."/>
            <person name="Klenk H.-P."/>
            <person name="Woyke T."/>
        </authorList>
    </citation>
    <scope>NUCLEOTIDE SEQUENCE [LARGE SCALE GENOMIC DNA]</scope>
    <source>
        <strain evidence="7 8">XJ-54</strain>
    </source>
</reference>
<organism evidence="7 8">
    <name type="scientific">Saccharomonospora xinjiangensis XJ-54</name>
    <dbReference type="NCBI Taxonomy" id="882086"/>
    <lineage>
        <taxon>Bacteria</taxon>
        <taxon>Bacillati</taxon>
        <taxon>Actinomycetota</taxon>
        <taxon>Actinomycetes</taxon>
        <taxon>Pseudonocardiales</taxon>
        <taxon>Pseudonocardiaceae</taxon>
        <taxon>Saccharomonospora</taxon>
    </lineage>
</organism>
<evidence type="ECO:0000256" key="2">
    <source>
        <dbReference type="ARBA" id="ARBA00023239"/>
    </source>
</evidence>
<dbReference type="PANTHER" id="PTHR12128:SF66">
    <property type="entry name" value="4-HYDROXY-2-OXOGLUTARATE ALDOLASE, MITOCHONDRIAL"/>
    <property type="match status" value="1"/>
</dbReference>